<dbReference type="Gene3D" id="3.40.630.30">
    <property type="match status" value="1"/>
</dbReference>
<dbReference type="Pfam" id="PF00583">
    <property type="entry name" value="Acetyltransf_1"/>
    <property type="match status" value="1"/>
</dbReference>
<sequence>MFKIKTIKSLRELTELTELTELKKAYFDSSIVPLDGMWHFGFVPMAKHFGFYVNKNLAGFCCVNDDGYLLQFYLQPEFHLFSQKLFTLISQQNSSIIGEVKGAFVSTSEPNYQALCLDNSATFKVNALMYQHNTKLADENLEMIDMQIAGTEQLTDFVSFAVDNIGAPEQWLTQYYGNLIARKELFGYWHEGKLLAAGECRLFDQYQTEYADLGMIVAQFIRGQGIAKKVLAFLTKHASTQGLSSICSTESNNVAAQKAIAHAGFTSAHRIVQFEFKHV</sequence>
<organism evidence="2 3">
    <name type="scientific">Colwellia demingiae</name>
    <dbReference type="NCBI Taxonomy" id="89401"/>
    <lineage>
        <taxon>Bacteria</taxon>
        <taxon>Pseudomonadati</taxon>
        <taxon>Pseudomonadota</taxon>
        <taxon>Gammaproteobacteria</taxon>
        <taxon>Alteromonadales</taxon>
        <taxon>Colwelliaceae</taxon>
        <taxon>Colwellia</taxon>
    </lineage>
</organism>
<gene>
    <name evidence="2" type="ORF">ESZ36_04720</name>
</gene>
<dbReference type="CDD" id="cd04301">
    <property type="entry name" value="NAT_SF"/>
    <property type="match status" value="1"/>
</dbReference>
<reference evidence="2 3" key="1">
    <citation type="submission" date="2019-07" db="EMBL/GenBank/DDBJ databases">
        <title>Genomes of sea-ice associated Colwellia species.</title>
        <authorList>
            <person name="Bowman J.P."/>
        </authorList>
    </citation>
    <scope>NUCLEOTIDE SEQUENCE [LARGE SCALE GENOMIC DNA]</scope>
    <source>
        <strain evidence="2 3">ACAM 459</strain>
    </source>
</reference>
<dbReference type="PROSITE" id="PS51186">
    <property type="entry name" value="GNAT"/>
    <property type="match status" value="1"/>
</dbReference>
<dbReference type="EMBL" id="VOLT01000002">
    <property type="protein sequence ID" value="TWX70950.1"/>
    <property type="molecule type" value="Genomic_DNA"/>
</dbReference>
<evidence type="ECO:0000313" key="3">
    <source>
        <dbReference type="Proteomes" id="UP000321822"/>
    </source>
</evidence>
<comment type="caution">
    <text evidence="2">The sequence shown here is derived from an EMBL/GenBank/DDBJ whole genome shotgun (WGS) entry which is preliminary data.</text>
</comment>
<feature type="domain" description="N-acetyltransferase" evidence="1">
    <location>
        <begin position="144"/>
        <end position="279"/>
    </location>
</feature>
<dbReference type="RefSeq" id="WP_146784222.1">
    <property type="nucleotide sequence ID" value="NZ_VOLT01000002.1"/>
</dbReference>
<dbReference type="AlphaFoldDB" id="A0A5C6QQK6"/>
<dbReference type="InterPro" id="IPR016181">
    <property type="entry name" value="Acyl_CoA_acyltransferase"/>
</dbReference>
<dbReference type="InterPro" id="IPR000182">
    <property type="entry name" value="GNAT_dom"/>
</dbReference>
<evidence type="ECO:0000313" key="2">
    <source>
        <dbReference type="EMBL" id="TWX70950.1"/>
    </source>
</evidence>
<keyword evidence="3" id="KW-1185">Reference proteome</keyword>
<name>A0A5C6QQK6_9GAMM</name>
<keyword evidence="2" id="KW-0808">Transferase</keyword>
<dbReference type="Gene3D" id="3.40.630.80">
    <property type="match status" value="1"/>
</dbReference>
<dbReference type="SUPFAM" id="SSF55729">
    <property type="entry name" value="Acyl-CoA N-acyltransferases (Nat)"/>
    <property type="match status" value="1"/>
</dbReference>
<dbReference type="OrthoDB" id="6103609at2"/>
<dbReference type="Proteomes" id="UP000321822">
    <property type="component" value="Unassembled WGS sequence"/>
</dbReference>
<accession>A0A5C6QQK6</accession>
<dbReference type="GO" id="GO:0016747">
    <property type="term" value="F:acyltransferase activity, transferring groups other than amino-acyl groups"/>
    <property type="evidence" value="ECO:0007669"/>
    <property type="project" value="InterPro"/>
</dbReference>
<dbReference type="InterPro" id="IPR040579">
    <property type="entry name" value="Acetyltransf_19"/>
</dbReference>
<evidence type="ECO:0000259" key="1">
    <source>
        <dbReference type="PROSITE" id="PS51186"/>
    </source>
</evidence>
<dbReference type="Pfam" id="PF18015">
    <property type="entry name" value="Acetyltransf_19"/>
    <property type="match status" value="1"/>
</dbReference>
<protein>
    <submittedName>
        <fullName evidence="2">GNAT family N-acetyltransferase</fullName>
    </submittedName>
</protein>
<proteinExistence type="predicted"/>